<dbReference type="AlphaFoldDB" id="Q8EVJ3"/>
<protein>
    <submittedName>
        <fullName evidence="2">Transposase for IS1202-like insertion sequence element</fullName>
    </submittedName>
</protein>
<evidence type="ECO:0000313" key="2">
    <source>
        <dbReference type="EMBL" id="BAC44361.1"/>
    </source>
</evidence>
<accession>Q8EVJ3</accession>
<dbReference type="InterPro" id="IPR001584">
    <property type="entry name" value="Integrase_cat-core"/>
</dbReference>
<dbReference type="Gene3D" id="3.30.420.10">
    <property type="entry name" value="Ribonuclease H-like superfamily/Ribonuclease H"/>
    <property type="match status" value="1"/>
</dbReference>
<dbReference type="eggNOG" id="COG2801">
    <property type="taxonomic scope" value="Bacteria"/>
</dbReference>
<feature type="domain" description="Integrase catalytic" evidence="1">
    <location>
        <begin position="250"/>
        <end position="424"/>
    </location>
</feature>
<dbReference type="GO" id="GO:0003676">
    <property type="term" value="F:nucleic acid binding"/>
    <property type="evidence" value="ECO:0007669"/>
    <property type="project" value="InterPro"/>
</dbReference>
<dbReference type="InParanoid" id="Q8EVJ3"/>
<organism evidence="2 3">
    <name type="scientific">Malacoplasma penetrans (strain HF-2)</name>
    <name type="common">Mycoplasma penetrans</name>
    <dbReference type="NCBI Taxonomy" id="272633"/>
    <lineage>
        <taxon>Bacteria</taxon>
        <taxon>Bacillati</taxon>
        <taxon>Mycoplasmatota</taxon>
        <taxon>Mycoplasmoidales</taxon>
        <taxon>Mycoplasmoidaceae</taxon>
        <taxon>Malacoplasma</taxon>
    </lineage>
</organism>
<gene>
    <name evidence="2" type="ordered locus">MYPE5710</name>
</gene>
<dbReference type="STRING" id="272633.gene:10731688"/>
<reference evidence="2 3" key="1">
    <citation type="journal article" date="2002" name="Nucleic Acids Res.">
        <title>The complete genomic sequence of Mycoplasma penetrans, an intracellular bacterial pathogen in humans.</title>
        <authorList>
            <person name="Sasaki Y."/>
            <person name="Ishikawa J."/>
            <person name="Yamashita A."/>
            <person name="Oshima K."/>
            <person name="Kenri T."/>
            <person name="Furuya K."/>
            <person name="Yoshino C."/>
            <person name="Horino A."/>
            <person name="Shiba T."/>
            <person name="Sasaki T."/>
            <person name="Hattori M."/>
        </authorList>
    </citation>
    <scope>NUCLEOTIDE SEQUENCE [LARGE SCALE GENOMIC DNA]</scope>
    <source>
        <strain evidence="2 3">HF-2</strain>
    </source>
</reference>
<sequence>MSLKKTNQLFVILSLLEFNLVRCFFMKEIIKNNLTKFECGFYKTLSLKKTNQLFVILSLLEFNLVRCFFMKEIIKNNLTKFENSRFWILEEMGSLNKKGKLNPKTLSNKTGYSIKQSRRFIKSFKDNTFLISHKNKNKENVNKIKDEVKRAIIEKYIEVTTPCKEMSDGHYEMTHLDFYLDEIKDKFNVKYGFVNKLLNENFLLTSYSKKITRKTMKKKLKEGNLAELKIQEKILEFLRKYKPTYTEYLKTKNPPYVKHNYDFGHIVEVDACVSVWIGIKKYYIYHAIDAGTGKLLGFWIDDEETNFGYCKLLKQVLEKYGAPNIIKTDRRKTFWSENSVTNLTYCLNKLEIQVKSESQPTFKANVERSFKNAQQIYYKLFLKHGLNTKEKIQKNYQLIVDAYNQRYKKSEKGKRNQFIKISKDDLKDLFYTTKICKVLKGFYFFLNGKAMGLFTKEDKRVNMKNQILLRTNMLTGEKFVLDKNTKYFAREINDDLLNEYINEIHDNEFLKLEKIKRKSIATSKAIYQKNENTRIALERWSDSLKEREEKIKIREIELSLNI</sequence>
<dbReference type="KEGG" id="mpe:MYPE5710"/>
<evidence type="ECO:0000259" key="1">
    <source>
        <dbReference type="PROSITE" id="PS50994"/>
    </source>
</evidence>
<proteinExistence type="predicted"/>
<dbReference type="InterPro" id="IPR036397">
    <property type="entry name" value="RNaseH_sf"/>
</dbReference>
<dbReference type="Proteomes" id="UP000002522">
    <property type="component" value="Chromosome"/>
</dbReference>
<dbReference type="EMBL" id="BA000026">
    <property type="protein sequence ID" value="BAC44361.1"/>
    <property type="molecule type" value="Genomic_DNA"/>
</dbReference>
<dbReference type="HOGENOM" id="CLU_579803_0_0_14"/>
<keyword evidence="3" id="KW-1185">Reference proteome</keyword>
<dbReference type="SUPFAM" id="SSF53098">
    <property type="entry name" value="Ribonuclease H-like"/>
    <property type="match status" value="1"/>
</dbReference>
<evidence type="ECO:0000313" key="3">
    <source>
        <dbReference type="Proteomes" id="UP000002522"/>
    </source>
</evidence>
<dbReference type="PROSITE" id="PS50994">
    <property type="entry name" value="INTEGRASE"/>
    <property type="match status" value="1"/>
</dbReference>
<dbReference type="GO" id="GO:0015074">
    <property type="term" value="P:DNA integration"/>
    <property type="evidence" value="ECO:0007669"/>
    <property type="project" value="InterPro"/>
</dbReference>
<dbReference type="InterPro" id="IPR012337">
    <property type="entry name" value="RNaseH-like_sf"/>
</dbReference>
<name>Q8EVJ3_MALP2</name>